<gene>
    <name evidence="2" type="ORF">BJY01DRAFT_245938</name>
</gene>
<feature type="region of interest" description="Disordered" evidence="1">
    <location>
        <begin position="118"/>
        <end position="143"/>
    </location>
</feature>
<proteinExistence type="predicted"/>
<feature type="compositionally biased region" description="Basic and acidic residues" evidence="1">
    <location>
        <begin position="132"/>
        <end position="143"/>
    </location>
</feature>
<sequence>MSPNQAKIDAVGGNGIITRRRKLVHDQREVTNEEDFNPPSQRRTYLIGRLNTVLDNRRVPASFWAALILSDLEMLEKLVIGAERSTFMLEFCIHGCMALPLIWKHCRTEQKAPAAQLSHLPVDSEPIGTSRQDQRLDNQTSERDKGKCVIRRVTPVRIVEIYPRSLFGRNLSRARAYPPFWDMLKYFWTPARIAGWRQQIHSDCRNPMRAFDNLSNLMCLSADLQQMWALGIFALKPLGYSDDRMKLEVQFFWQPRPSHSINQHIPLLTRPRSSRDLPGVIEDDIIQTGSAFLNDRSEWQKIMSGQRFTFTTPDPIKLPLPSKELLEMQWVLSRLVNLSGAGSVPDGHDFDHYQSDGSHCFELF</sequence>
<evidence type="ECO:0000313" key="3">
    <source>
        <dbReference type="Proteomes" id="UP001610446"/>
    </source>
</evidence>
<name>A0ABR4KBT8_9EURO</name>
<dbReference type="EMBL" id="JBFXLU010000043">
    <property type="protein sequence ID" value="KAL2849497.1"/>
    <property type="molecule type" value="Genomic_DNA"/>
</dbReference>
<protein>
    <recommendedName>
        <fullName evidence="4">HNH nuclease domain-containing protein</fullName>
    </recommendedName>
</protein>
<reference evidence="2 3" key="1">
    <citation type="submission" date="2024-07" db="EMBL/GenBank/DDBJ databases">
        <title>Section-level genome sequencing and comparative genomics of Aspergillus sections Usti and Cavernicolus.</title>
        <authorList>
            <consortium name="Lawrence Berkeley National Laboratory"/>
            <person name="Nybo J.L."/>
            <person name="Vesth T.C."/>
            <person name="Theobald S."/>
            <person name="Frisvad J.C."/>
            <person name="Larsen T.O."/>
            <person name="Kjaerboelling I."/>
            <person name="Rothschild-Mancinelli K."/>
            <person name="Lyhne E.K."/>
            <person name="Kogle M.E."/>
            <person name="Barry K."/>
            <person name="Clum A."/>
            <person name="Na H."/>
            <person name="Ledsgaard L."/>
            <person name="Lin J."/>
            <person name="Lipzen A."/>
            <person name="Kuo A."/>
            <person name="Riley R."/>
            <person name="Mondo S."/>
            <person name="Labutti K."/>
            <person name="Haridas S."/>
            <person name="Pangalinan J."/>
            <person name="Salamov A.A."/>
            <person name="Simmons B.A."/>
            <person name="Magnuson J.K."/>
            <person name="Chen J."/>
            <person name="Drula E."/>
            <person name="Henrissat B."/>
            <person name="Wiebenga A."/>
            <person name="Lubbers R.J."/>
            <person name="Gomes A.C."/>
            <person name="Makela M.R."/>
            <person name="Stajich J."/>
            <person name="Grigoriev I.V."/>
            <person name="Mortensen U.H."/>
            <person name="De Vries R.P."/>
            <person name="Baker S.E."/>
            <person name="Andersen M.R."/>
        </authorList>
    </citation>
    <scope>NUCLEOTIDE SEQUENCE [LARGE SCALE GENOMIC DNA]</scope>
    <source>
        <strain evidence="2 3">CBS 123904</strain>
    </source>
</reference>
<accession>A0ABR4KBT8</accession>
<evidence type="ECO:0008006" key="4">
    <source>
        <dbReference type="Google" id="ProtNLM"/>
    </source>
</evidence>
<dbReference type="Proteomes" id="UP001610446">
    <property type="component" value="Unassembled WGS sequence"/>
</dbReference>
<keyword evidence="3" id="KW-1185">Reference proteome</keyword>
<comment type="caution">
    <text evidence="2">The sequence shown here is derived from an EMBL/GenBank/DDBJ whole genome shotgun (WGS) entry which is preliminary data.</text>
</comment>
<organism evidence="2 3">
    <name type="scientific">Aspergillus pseudoustus</name>
    <dbReference type="NCBI Taxonomy" id="1810923"/>
    <lineage>
        <taxon>Eukaryota</taxon>
        <taxon>Fungi</taxon>
        <taxon>Dikarya</taxon>
        <taxon>Ascomycota</taxon>
        <taxon>Pezizomycotina</taxon>
        <taxon>Eurotiomycetes</taxon>
        <taxon>Eurotiomycetidae</taxon>
        <taxon>Eurotiales</taxon>
        <taxon>Aspergillaceae</taxon>
        <taxon>Aspergillus</taxon>
        <taxon>Aspergillus subgen. Nidulantes</taxon>
    </lineage>
</organism>
<evidence type="ECO:0000256" key="1">
    <source>
        <dbReference type="SAM" id="MobiDB-lite"/>
    </source>
</evidence>
<evidence type="ECO:0000313" key="2">
    <source>
        <dbReference type="EMBL" id="KAL2849497.1"/>
    </source>
</evidence>